<gene>
    <name evidence="11" type="ORF">Ocin01_17997</name>
</gene>
<keyword evidence="6" id="KW-0349">Heme</keyword>
<evidence type="ECO:0000256" key="5">
    <source>
        <dbReference type="ARBA" id="ARBA00010617"/>
    </source>
</evidence>
<accession>A0A1D2M6T9</accession>
<evidence type="ECO:0000256" key="2">
    <source>
        <dbReference type="ARBA" id="ARBA00003690"/>
    </source>
</evidence>
<dbReference type="Proteomes" id="UP000094527">
    <property type="component" value="Unassembled WGS sequence"/>
</dbReference>
<dbReference type="AlphaFoldDB" id="A0A1D2M6T9"/>
<organism evidence="11 12">
    <name type="scientific">Orchesella cincta</name>
    <name type="common">Springtail</name>
    <name type="synonym">Podura cincta</name>
    <dbReference type="NCBI Taxonomy" id="48709"/>
    <lineage>
        <taxon>Eukaryota</taxon>
        <taxon>Metazoa</taxon>
        <taxon>Ecdysozoa</taxon>
        <taxon>Arthropoda</taxon>
        <taxon>Hexapoda</taxon>
        <taxon>Collembola</taxon>
        <taxon>Entomobryomorpha</taxon>
        <taxon>Entomobryoidea</taxon>
        <taxon>Orchesellidae</taxon>
        <taxon>Orchesellinae</taxon>
        <taxon>Orchesella</taxon>
    </lineage>
</organism>
<dbReference type="GO" id="GO:0005789">
    <property type="term" value="C:endoplasmic reticulum membrane"/>
    <property type="evidence" value="ECO:0007669"/>
    <property type="project" value="UniProtKB-SubCell"/>
</dbReference>
<dbReference type="GO" id="GO:0020037">
    <property type="term" value="F:heme binding"/>
    <property type="evidence" value="ECO:0007669"/>
    <property type="project" value="InterPro"/>
</dbReference>
<comment type="function">
    <text evidence="2">May be involved in the metabolism of insect hormones and in the breakdown of synthetic insecticides.</text>
</comment>
<evidence type="ECO:0000256" key="6">
    <source>
        <dbReference type="ARBA" id="ARBA00022617"/>
    </source>
</evidence>
<keyword evidence="7" id="KW-0479">Metal-binding</keyword>
<protein>
    <submittedName>
        <fullName evidence="11">Cytochrome P450 6j1</fullName>
    </submittedName>
</protein>
<dbReference type="GO" id="GO:0005506">
    <property type="term" value="F:iron ion binding"/>
    <property type="evidence" value="ECO:0007669"/>
    <property type="project" value="InterPro"/>
</dbReference>
<sequence length="218" mass="25061">MESCDPWLLSDFIWGFHPMSKVEKEVLKSVKIIGDMAIKENPNIPGKQHREGINHHLAAVGVPVEGIFEESITLLMQVMIQLLAHYNFSFSSWPTSGASGECREEVDMVFEDVDLCPSGQLQFRALRKLKYLEMCVNETLRLLPTIFFFMRKIEKPLMLDENLVLDAGSEVVILVQGLHKNPKYFPNPEKFNPERFSEKEIKSRLRILYSFSGVQENV</sequence>
<dbReference type="InterPro" id="IPR036396">
    <property type="entry name" value="Cyt_P450_sf"/>
</dbReference>
<dbReference type="GO" id="GO:0004497">
    <property type="term" value="F:monooxygenase activity"/>
    <property type="evidence" value="ECO:0007669"/>
    <property type="project" value="UniProtKB-KW"/>
</dbReference>
<name>A0A1D2M6T9_ORCCI</name>
<dbReference type="InterPro" id="IPR001128">
    <property type="entry name" value="Cyt_P450"/>
</dbReference>
<dbReference type="InterPro" id="IPR050196">
    <property type="entry name" value="Cytochrome_P450_Monoox"/>
</dbReference>
<evidence type="ECO:0000256" key="10">
    <source>
        <dbReference type="ARBA" id="ARBA00023033"/>
    </source>
</evidence>
<dbReference type="PANTHER" id="PTHR24291:SF50">
    <property type="entry name" value="BIFUNCTIONAL ALBAFLAVENONE MONOOXYGENASE_TERPENE SYNTHASE"/>
    <property type="match status" value="1"/>
</dbReference>
<keyword evidence="9" id="KW-0408">Iron</keyword>
<evidence type="ECO:0000313" key="11">
    <source>
        <dbReference type="EMBL" id="ODM88685.1"/>
    </source>
</evidence>
<comment type="caution">
    <text evidence="11">The sequence shown here is derived from an EMBL/GenBank/DDBJ whole genome shotgun (WGS) entry which is preliminary data.</text>
</comment>
<dbReference type="SUPFAM" id="SSF48264">
    <property type="entry name" value="Cytochrome P450"/>
    <property type="match status" value="1"/>
</dbReference>
<dbReference type="PRINTS" id="PR00465">
    <property type="entry name" value="EP450IV"/>
</dbReference>
<keyword evidence="8" id="KW-0560">Oxidoreductase</keyword>
<evidence type="ECO:0000256" key="9">
    <source>
        <dbReference type="ARBA" id="ARBA00023004"/>
    </source>
</evidence>
<comment type="cofactor">
    <cofactor evidence="1">
        <name>heme</name>
        <dbReference type="ChEBI" id="CHEBI:30413"/>
    </cofactor>
</comment>
<proteinExistence type="inferred from homology"/>
<evidence type="ECO:0000256" key="3">
    <source>
        <dbReference type="ARBA" id="ARBA00004174"/>
    </source>
</evidence>
<dbReference type="EMBL" id="LJIJ01003315">
    <property type="protein sequence ID" value="ODM88685.1"/>
    <property type="molecule type" value="Genomic_DNA"/>
</dbReference>
<evidence type="ECO:0000256" key="7">
    <source>
        <dbReference type="ARBA" id="ARBA00022723"/>
    </source>
</evidence>
<evidence type="ECO:0000256" key="1">
    <source>
        <dbReference type="ARBA" id="ARBA00001971"/>
    </source>
</evidence>
<dbReference type="InterPro" id="IPR002403">
    <property type="entry name" value="Cyt_P450_E_grp-IV"/>
</dbReference>
<evidence type="ECO:0000256" key="8">
    <source>
        <dbReference type="ARBA" id="ARBA00023002"/>
    </source>
</evidence>
<comment type="subcellular location">
    <subcellularLocation>
        <location evidence="4">Endoplasmic reticulum membrane</location>
        <topology evidence="4">Peripheral membrane protein</topology>
    </subcellularLocation>
    <subcellularLocation>
        <location evidence="3">Microsome membrane</location>
        <topology evidence="3">Peripheral membrane protein</topology>
    </subcellularLocation>
</comment>
<evidence type="ECO:0000256" key="4">
    <source>
        <dbReference type="ARBA" id="ARBA00004406"/>
    </source>
</evidence>
<dbReference type="STRING" id="48709.A0A1D2M6T9"/>
<dbReference type="GO" id="GO:0016705">
    <property type="term" value="F:oxidoreductase activity, acting on paired donors, with incorporation or reduction of molecular oxygen"/>
    <property type="evidence" value="ECO:0007669"/>
    <property type="project" value="InterPro"/>
</dbReference>
<keyword evidence="12" id="KW-1185">Reference proteome</keyword>
<reference evidence="11 12" key="1">
    <citation type="journal article" date="2016" name="Genome Biol. Evol.">
        <title>Gene Family Evolution Reflects Adaptation to Soil Environmental Stressors in the Genome of the Collembolan Orchesella cincta.</title>
        <authorList>
            <person name="Faddeeva-Vakhrusheva A."/>
            <person name="Derks M.F."/>
            <person name="Anvar S.Y."/>
            <person name="Agamennone V."/>
            <person name="Suring W."/>
            <person name="Smit S."/>
            <person name="van Straalen N.M."/>
            <person name="Roelofs D."/>
        </authorList>
    </citation>
    <scope>NUCLEOTIDE SEQUENCE [LARGE SCALE GENOMIC DNA]</scope>
    <source>
        <tissue evidence="11">Mixed pool</tissue>
    </source>
</reference>
<comment type="similarity">
    <text evidence="5">Belongs to the cytochrome P450 family.</text>
</comment>
<keyword evidence="10" id="KW-0503">Monooxygenase</keyword>
<dbReference type="Gene3D" id="1.10.630.10">
    <property type="entry name" value="Cytochrome P450"/>
    <property type="match status" value="1"/>
</dbReference>
<dbReference type="PANTHER" id="PTHR24291">
    <property type="entry name" value="CYTOCHROME P450 FAMILY 4"/>
    <property type="match status" value="1"/>
</dbReference>
<dbReference type="Pfam" id="PF00067">
    <property type="entry name" value="p450"/>
    <property type="match status" value="1"/>
</dbReference>
<evidence type="ECO:0000313" key="12">
    <source>
        <dbReference type="Proteomes" id="UP000094527"/>
    </source>
</evidence>
<dbReference type="OrthoDB" id="7779621at2759"/>